<dbReference type="SMART" id="SM00644">
    <property type="entry name" value="Ami_2"/>
    <property type="match status" value="1"/>
</dbReference>
<dbReference type="PANTHER" id="PTHR30417">
    <property type="entry name" value="N-ACETYLMURAMOYL-L-ALANINE AMIDASE AMID"/>
    <property type="match status" value="1"/>
</dbReference>
<dbReference type="GO" id="GO:0019867">
    <property type="term" value="C:outer membrane"/>
    <property type="evidence" value="ECO:0007669"/>
    <property type="project" value="TreeGrafter"/>
</dbReference>
<feature type="domain" description="N-acetylmuramoyl-L-alanine amidase" evidence="6">
    <location>
        <begin position="13"/>
        <end position="150"/>
    </location>
</feature>
<dbReference type="InterPro" id="IPR036366">
    <property type="entry name" value="PGBDSf"/>
</dbReference>
<dbReference type="AlphaFoldDB" id="A0A5A7MXC5"/>
<dbReference type="GO" id="GO:0009254">
    <property type="term" value="P:peptidoglycan turnover"/>
    <property type="evidence" value="ECO:0007669"/>
    <property type="project" value="TreeGrafter"/>
</dbReference>
<evidence type="ECO:0000256" key="4">
    <source>
        <dbReference type="ARBA" id="ARBA00022801"/>
    </source>
</evidence>
<evidence type="ECO:0000313" key="7">
    <source>
        <dbReference type="EMBL" id="GEQ99628.1"/>
    </source>
</evidence>
<dbReference type="PANTHER" id="PTHR30417:SF1">
    <property type="entry name" value="N-ACETYLMURAMOYL-L-ALANINE AMIDASE AMID"/>
    <property type="match status" value="1"/>
</dbReference>
<gene>
    <name evidence="7" type="ORF">JCM17845_02520</name>
</gene>
<protein>
    <recommendedName>
        <fullName evidence="3">N-acetylmuramoyl-L-alanine amidase</fullName>
        <ecNumber evidence="3">3.5.1.28</ecNumber>
    </recommendedName>
</protein>
<dbReference type="Proteomes" id="UP000325187">
    <property type="component" value="Unassembled WGS sequence"/>
</dbReference>
<dbReference type="Gene3D" id="3.40.80.10">
    <property type="entry name" value="Peptidoglycan recognition protein-like"/>
    <property type="match status" value="1"/>
</dbReference>
<dbReference type="InterPro" id="IPR036505">
    <property type="entry name" value="Amidase/PGRP_sf"/>
</dbReference>
<dbReference type="InterPro" id="IPR036365">
    <property type="entry name" value="PGBD-like_sf"/>
</dbReference>
<proteinExistence type="inferred from homology"/>
<comment type="catalytic activity">
    <reaction evidence="1">
        <text>Hydrolyzes the link between N-acetylmuramoyl residues and L-amino acid residues in certain cell-wall glycopeptides.</text>
        <dbReference type="EC" id="3.5.1.28"/>
    </reaction>
</comment>
<dbReference type="SUPFAM" id="SSF55846">
    <property type="entry name" value="N-acetylmuramoyl-L-alanine amidase-like"/>
    <property type="match status" value="1"/>
</dbReference>
<dbReference type="InterPro" id="IPR002502">
    <property type="entry name" value="Amidase_domain"/>
</dbReference>
<dbReference type="GO" id="GO:0009253">
    <property type="term" value="P:peptidoglycan catabolic process"/>
    <property type="evidence" value="ECO:0007669"/>
    <property type="project" value="InterPro"/>
</dbReference>
<dbReference type="EC" id="3.5.1.28" evidence="3"/>
<keyword evidence="5" id="KW-0961">Cell wall biogenesis/degradation</keyword>
<dbReference type="SUPFAM" id="SSF47090">
    <property type="entry name" value="PGBD-like"/>
    <property type="match status" value="1"/>
</dbReference>
<evidence type="ECO:0000256" key="5">
    <source>
        <dbReference type="ARBA" id="ARBA00023316"/>
    </source>
</evidence>
<organism evidence="7 8">
    <name type="scientific">Iodidimonas gelatinilytica</name>
    <dbReference type="NCBI Taxonomy" id="1236966"/>
    <lineage>
        <taxon>Bacteria</taxon>
        <taxon>Pseudomonadati</taxon>
        <taxon>Pseudomonadota</taxon>
        <taxon>Alphaproteobacteria</taxon>
        <taxon>Iodidimonadales</taxon>
        <taxon>Iodidimonadaceae</taxon>
        <taxon>Iodidimonas</taxon>
    </lineage>
</organism>
<evidence type="ECO:0000256" key="2">
    <source>
        <dbReference type="ARBA" id="ARBA00007553"/>
    </source>
</evidence>
<evidence type="ECO:0000313" key="8">
    <source>
        <dbReference type="Proteomes" id="UP000325187"/>
    </source>
</evidence>
<dbReference type="Pfam" id="PF01510">
    <property type="entry name" value="Amidase_2"/>
    <property type="match status" value="1"/>
</dbReference>
<name>A0A5A7MXC5_9PROT</name>
<comment type="caution">
    <text evidence="7">The sequence shown here is derived from an EMBL/GenBank/DDBJ whole genome shotgun (WGS) entry which is preliminary data.</text>
</comment>
<sequence>MMASVPGIIHRPSPNFGPRADNRAPDMLLLHYTGMRTAQEALARLCDPAAQVSAHYLIDEDGSLYKLVEEDRRAWHAGVAHWEGDPDVNSRSIGIELVNPGHEFGYRPFPEPQIKRLIALAHDLLARYPIAPWHILGHSDVAPARKTDPGELFPWARLAEEGIGLFPYVADEAAHSLSDPMDAPCHETITELTDLLSGFGYGLPQKNQNSPGLEDIIRAAQCHWTPKTVTGVVNAPLLAILRALCAIKAAAPSA</sequence>
<evidence type="ECO:0000256" key="1">
    <source>
        <dbReference type="ARBA" id="ARBA00001561"/>
    </source>
</evidence>
<dbReference type="EMBL" id="BKCM01000001">
    <property type="protein sequence ID" value="GEQ99628.1"/>
    <property type="molecule type" value="Genomic_DNA"/>
</dbReference>
<dbReference type="Gene3D" id="1.10.101.10">
    <property type="entry name" value="PGBD-like superfamily/PGBD"/>
    <property type="match status" value="1"/>
</dbReference>
<evidence type="ECO:0000259" key="6">
    <source>
        <dbReference type="SMART" id="SM00644"/>
    </source>
</evidence>
<comment type="similarity">
    <text evidence="2">Belongs to the N-acetylmuramoyl-L-alanine amidase 2 family.</text>
</comment>
<dbReference type="RefSeq" id="WP_210432095.1">
    <property type="nucleotide sequence ID" value="NZ_BKCM01000001.1"/>
</dbReference>
<keyword evidence="8" id="KW-1185">Reference proteome</keyword>
<keyword evidence="4" id="KW-0378">Hydrolase</keyword>
<dbReference type="GO" id="GO:0008745">
    <property type="term" value="F:N-acetylmuramoyl-L-alanine amidase activity"/>
    <property type="evidence" value="ECO:0007669"/>
    <property type="project" value="UniProtKB-EC"/>
</dbReference>
<dbReference type="InterPro" id="IPR051206">
    <property type="entry name" value="NAMLAA_amidase_2"/>
</dbReference>
<dbReference type="CDD" id="cd06583">
    <property type="entry name" value="PGRP"/>
    <property type="match status" value="1"/>
</dbReference>
<accession>A0A5A7MXC5</accession>
<dbReference type="GO" id="GO:0071555">
    <property type="term" value="P:cell wall organization"/>
    <property type="evidence" value="ECO:0007669"/>
    <property type="project" value="UniProtKB-KW"/>
</dbReference>
<evidence type="ECO:0000256" key="3">
    <source>
        <dbReference type="ARBA" id="ARBA00011901"/>
    </source>
</evidence>
<reference evidence="7 8" key="1">
    <citation type="submission" date="2019-09" db="EMBL/GenBank/DDBJ databases">
        <title>NBRP : Genome information of microbial organism related human and environment.</title>
        <authorList>
            <person name="Hattori M."/>
            <person name="Oshima K."/>
            <person name="Inaba H."/>
            <person name="Suda W."/>
            <person name="Sakamoto M."/>
            <person name="Iino T."/>
            <person name="Kitahara M."/>
            <person name="Oshida Y."/>
            <person name="Iida T."/>
            <person name="Kudo T."/>
            <person name="Itoh T."/>
            <person name="Ohkuma M."/>
        </authorList>
    </citation>
    <scope>NUCLEOTIDE SEQUENCE [LARGE SCALE GENOMIC DNA]</scope>
    <source>
        <strain evidence="7 8">Mie-1</strain>
    </source>
</reference>